<dbReference type="OMA" id="REMPNWA"/>
<dbReference type="Pfam" id="PF15182">
    <property type="entry name" value="OTOS"/>
    <property type="match status" value="1"/>
</dbReference>
<dbReference type="InterPro" id="IPR028224">
    <property type="entry name" value="Otospiralin"/>
</dbReference>
<protein>
    <submittedName>
        <fullName evidence="1">Uncharacterized protein</fullName>
    </submittedName>
</protein>
<dbReference type="PANTHER" id="PTHR35073:SF1">
    <property type="entry name" value="OTOSPIRALIN"/>
    <property type="match status" value="1"/>
</dbReference>
<evidence type="ECO:0000313" key="1">
    <source>
        <dbReference type="Ensembl" id="ENSEBUP00000001676.1"/>
    </source>
</evidence>
<name>A0A8C4N640_EPTBU</name>
<reference evidence="1" key="1">
    <citation type="submission" date="2025-08" db="UniProtKB">
        <authorList>
            <consortium name="Ensembl"/>
        </authorList>
    </citation>
    <scope>IDENTIFICATION</scope>
</reference>
<sequence>MILNKTCFNLLTGAPCVVIRLTSCFNPNKFSAVERVRREMPNWSYWTSDFWGWVAQMRELGVRQPIRDLARIFWAHFPIATSLGYDHVPFFKSLV</sequence>
<proteinExistence type="predicted"/>
<dbReference type="PANTHER" id="PTHR35073">
    <property type="entry name" value="OTOSPIRALIN"/>
    <property type="match status" value="1"/>
</dbReference>
<dbReference type="AlphaFoldDB" id="A0A8C4N640"/>
<evidence type="ECO:0000313" key="2">
    <source>
        <dbReference type="Proteomes" id="UP000694388"/>
    </source>
</evidence>
<organism evidence="1 2">
    <name type="scientific">Eptatretus burgeri</name>
    <name type="common">Inshore hagfish</name>
    <dbReference type="NCBI Taxonomy" id="7764"/>
    <lineage>
        <taxon>Eukaryota</taxon>
        <taxon>Metazoa</taxon>
        <taxon>Chordata</taxon>
        <taxon>Craniata</taxon>
        <taxon>Vertebrata</taxon>
        <taxon>Cyclostomata</taxon>
        <taxon>Myxini</taxon>
        <taxon>Myxiniformes</taxon>
        <taxon>Myxinidae</taxon>
        <taxon>Eptatretinae</taxon>
        <taxon>Eptatretus</taxon>
    </lineage>
</organism>
<dbReference type="GeneTree" id="ENSGT00970000193621"/>
<keyword evidence="2" id="KW-1185">Reference proteome</keyword>
<dbReference type="Ensembl" id="ENSEBUT00000002009.1">
    <property type="protein sequence ID" value="ENSEBUP00000001676.1"/>
    <property type="gene ID" value="ENSEBUG00000001373.1"/>
</dbReference>
<dbReference type="GO" id="GO:0007605">
    <property type="term" value="P:sensory perception of sound"/>
    <property type="evidence" value="ECO:0007669"/>
    <property type="project" value="InterPro"/>
</dbReference>
<reference evidence="1" key="2">
    <citation type="submission" date="2025-09" db="UniProtKB">
        <authorList>
            <consortium name="Ensembl"/>
        </authorList>
    </citation>
    <scope>IDENTIFICATION</scope>
</reference>
<accession>A0A8C4N640</accession>
<dbReference type="Proteomes" id="UP000694388">
    <property type="component" value="Unplaced"/>
</dbReference>